<dbReference type="SUPFAM" id="SSF52096">
    <property type="entry name" value="ClpP/crotonase"/>
    <property type="match status" value="1"/>
</dbReference>
<reference evidence="22" key="2">
    <citation type="submission" date="2020-09" db="EMBL/GenBank/DDBJ databases">
        <authorList>
            <person name="Sun Q."/>
            <person name="Zhou Y."/>
        </authorList>
    </citation>
    <scope>NUCLEOTIDE SEQUENCE</scope>
    <source>
        <strain evidence="22">CGMCC 4.3508</strain>
    </source>
</reference>
<keyword evidence="13" id="KW-0413">Isomerase</keyword>
<keyword evidence="7" id="KW-0276">Fatty acid metabolism</keyword>
<evidence type="ECO:0000259" key="21">
    <source>
        <dbReference type="Pfam" id="PF02737"/>
    </source>
</evidence>
<dbReference type="FunFam" id="1.10.1040.50:FF:000006">
    <property type="entry name" value="Peroxisomal bifunctional enzyme"/>
    <property type="match status" value="1"/>
</dbReference>
<comment type="similarity">
    <text evidence="5">In the N-terminal section; belongs to the enoyl-CoA hydratase/isomerase family.</text>
</comment>
<dbReference type="Pfam" id="PF00725">
    <property type="entry name" value="3HCDH"/>
    <property type="match status" value="1"/>
</dbReference>
<feature type="domain" description="3-hydroxyacyl-CoA dehydrogenase C-terminal" evidence="20">
    <location>
        <begin position="482"/>
        <end position="575"/>
    </location>
</feature>
<dbReference type="EMBL" id="BMMH01000005">
    <property type="protein sequence ID" value="GGL14026.1"/>
    <property type="molecule type" value="Genomic_DNA"/>
</dbReference>
<dbReference type="PROSITE" id="PS00166">
    <property type="entry name" value="ENOYL_COA_HYDRATASE"/>
    <property type="match status" value="1"/>
</dbReference>
<evidence type="ECO:0000256" key="15">
    <source>
        <dbReference type="ARBA" id="ARBA00023268"/>
    </source>
</evidence>
<evidence type="ECO:0000256" key="11">
    <source>
        <dbReference type="ARBA" id="ARBA00023098"/>
    </source>
</evidence>
<evidence type="ECO:0000259" key="20">
    <source>
        <dbReference type="Pfam" id="PF00725"/>
    </source>
</evidence>
<evidence type="ECO:0000256" key="3">
    <source>
        <dbReference type="ARBA" id="ARBA00005005"/>
    </source>
</evidence>
<keyword evidence="11" id="KW-0443">Lipid metabolism</keyword>
<proteinExistence type="inferred from homology"/>
<dbReference type="GO" id="GO:0004300">
    <property type="term" value="F:enoyl-CoA hydratase activity"/>
    <property type="evidence" value="ECO:0007669"/>
    <property type="project" value="UniProtKB-EC"/>
</dbReference>
<dbReference type="GO" id="GO:0016853">
    <property type="term" value="F:isomerase activity"/>
    <property type="evidence" value="ECO:0007669"/>
    <property type="project" value="UniProtKB-KW"/>
</dbReference>
<evidence type="ECO:0000256" key="4">
    <source>
        <dbReference type="ARBA" id="ARBA00005086"/>
    </source>
</evidence>
<dbReference type="Gene3D" id="3.90.226.10">
    <property type="entry name" value="2-enoyl-CoA Hydratase, Chain A, domain 1"/>
    <property type="match status" value="1"/>
</dbReference>
<evidence type="ECO:0000256" key="7">
    <source>
        <dbReference type="ARBA" id="ARBA00022832"/>
    </source>
</evidence>
<evidence type="ECO:0000256" key="19">
    <source>
        <dbReference type="RuleBase" id="RU003707"/>
    </source>
</evidence>
<evidence type="ECO:0000256" key="6">
    <source>
        <dbReference type="ARBA" id="ARBA00009463"/>
    </source>
</evidence>
<dbReference type="InterPro" id="IPR006176">
    <property type="entry name" value="3-OHacyl-CoA_DH_NAD-bd"/>
</dbReference>
<keyword evidence="15" id="KW-0511">Multifunctional enzyme</keyword>
<protein>
    <submittedName>
        <fullName evidence="22">Fatty acid degradation protein</fullName>
    </submittedName>
</protein>
<dbReference type="GO" id="GO:0016042">
    <property type="term" value="P:lipid catabolic process"/>
    <property type="evidence" value="ECO:0007669"/>
    <property type="project" value="UniProtKB-KW"/>
</dbReference>
<evidence type="ECO:0000256" key="2">
    <source>
        <dbReference type="ARBA" id="ARBA00004275"/>
    </source>
</evidence>
<comment type="pathway">
    <text evidence="3">Lipid metabolism; fatty acid beta-oxidation.</text>
</comment>
<evidence type="ECO:0000256" key="12">
    <source>
        <dbReference type="ARBA" id="ARBA00023140"/>
    </source>
</evidence>
<accession>A0A917RMP6</accession>
<dbReference type="FunFam" id="3.40.50.720:FF:000009">
    <property type="entry name" value="Fatty oxidation complex, alpha subunit"/>
    <property type="match status" value="1"/>
</dbReference>
<dbReference type="SUPFAM" id="SSF48179">
    <property type="entry name" value="6-phosphogluconate dehydrogenase C-terminal domain-like"/>
    <property type="match status" value="2"/>
</dbReference>
<keyword evidence="9" id="KW-0560">Oxidoreductase</keyword>
<evidence type="ECO:0000256" key="13">
    <source>
        <dbReference type="ARBA" id="ARBA00023235"/>
    </source>
</evidence>
<comment type="catalytic activity">
    <reaction evidence="17">
        <text>a 4-saturated-(3S)-3-hydroxyacyl-CoA = a (3E)-enoyl-CoA + H2O</text>
        <dbReference type="Rhea" id="RHEA:20724"/>
        <dbReference type="ChEBI" id="CHEBI:15377"/>
        <dbReference type="ChEBI" id="CHEBI:58521"/>
        <dbReference type="ChEBI" id="CHEBI:137480"/>
        <dbReference type="EC" id="4.2.1.17"/>
    </reaction>
</comment>
<evidence type="ECO:0000313" key="22">
    <source>
        <dbReference type="EMBL" id="GGL14026.1"/>
    </source>
</evidence>
<dbReference type="AlphaFoldDB" id="A0A917RMP6"/>
<comment type="similarity">
    <text evidence="6">Belongs to the 3-hydroxyacyl-CoA dehydrogenase family.</text>
</comment>
<comment type="function">
    <text evidence="1">Could possibly oxidize fatty acids using specific components.</text>
</comment>
<dbReference type="GO" id="GO:0003857">
    <property type="term" value="F:(3S)-3-hydroxyacyl-CoA dehydrogenase (NAD+) activity"/>
    <property type="evidence" value="ECO:0007669"/>
    <property type="project" value="UniProtKB-EC"/>
</dbReference>
<evidence type="ECO:0000256" key="5">
    <source>
        <dbReference type="ARBA" id="ARBA00008750"/>
    </source>
</evidence>
<evidence type="ECO:0000256" key="8">
    <source>
        <dbReference type="ARBA" id="ARBA00022963"/>
    </source>
</evidence>
<evidence type="ECO:0000256" key="1">
    <source>
        <dbReference type="ARBA" id="ARBA00002994"/>
    </source>
</evidence>
<evidence type="ECO:0000256" key="9">
    <source>
        <dbReference type="ARBA" id="ARBA00023002"/>
    </source>
</evidence>
<evidence type="ECO:0000256" key="14">
    <source>
        <dbReference type="ARBA" id="ARBA00023239"/>
    </source>
</evidence>
<sequence>MTTVDTEQVGGSAHPVEYRVDGRVAVLRIDNPPVNASTARVRAAIISGIARAANAEDITGIVLIGNERAFISGSDLTEFAEPLLPEPQLPEVIAAIEQCPKPVVAALSGMTLGGGLELALGCDARIAAPSAVVGLPEVSLGMIPGAGGTQRLPRLIGIAATIELVCTGTRLTAPQALDAGIVDELCATEEDLLGCALAHASRQETKRILARAPIRPDAVGSVEAAAAEAIRQIGARPRVVAAIGATMLAGAVPGSDALAFERGEFHRLRVGREAQALRHLFFAERAAGRDQRGGDASHINIVGVVGAGTMGIGIARAFLDTGLNVVLLEANRDALESGTQRLQQGYERAITRGQLDETAVRARLATLTTTMIYADLQPCDLIIEAVYEDMNVKQNVLRQVEEVVRADIPVATNTSYLDLDELAASTSDPGRIVGLHFFSPAHATKVLEVVHGTATSEATTATAVALARRMRKTPVVAGAGFGFIGNRIFNAYRQQCELMLEEGAYPRQVDDALEEFGFAMGPFTVADLSGLDIAWRMRQNTAAHRDPHVRYADIADLLCEQGRFGQKAQQGWYRYNAGSTQPLTDRAVEDLIDAESRRKGIARRPFTNREIVRRALLSMANEAALLLADGIAARPSDIDLMMTLGYGFPRHHGGPVFWAAHEDLDTLSAELQQLRQLTGSGYRAGDLTLLTAVPATSRAKAVR</sequence>
<keyword evidence="10" id="KW-0520">NAD</keyword>
<evidence type="ECO:0000256" key="16">
    <source>
        <dbReference type="ARBA" id="ARBA00023709"/>
    </source>
</evidence>
<dbReference type="RefSeq" id="WP_062997455.1">
    <property type="nucleotide sequence ID" value="NZ_BMMH01000005.1"/>
</dbReference>
<dbReference type="InterPro" id="IPR006108">
    <property type="entry name" value="3HC_DH_C"/>
</dbReference>
<dbReference type="GO" id="GO:0006631">
    <property type="term" value="P:fatty acid metabolic process"/>
    <property type="evidence" value="ECO:0007669"/>
    <property type="project" value="UniProtKB-KW"/>
</dbReference>
<feature type="domain" description="3-hydroxyacyl-CoA dehydrogenase NAD binding" evidence="21">
    <location>
        <begin position="302"/>
        <end position="477"/>
    </location>
</feature>
<dbReference type="Gene3D" id="3.40.50.720">
    <property type="entry name" value="NAD(P)-binding Rossmann-like Domain"/>
    <property type="match status" value="1"/>
</dbReference>
<comment type="catalytic activity">
    <reaction evidence="16">
        <text>a (3S)-3-hydroxyacyl-CoA = a (2E)-enoyl-CoA + H2O</text>
        <dbReference type="Rhea" id="RHEA:16105"/>
        <dbReference type="ChEBI" id="CHEBI:15377"/>
        <dbReference type="ChEBI" id="CHEBI:57318"/>
        <dbReference type="ChEBI" id="CHEBI:58856"/>
        <dbReference type="EC" id="4.2.1.17"/>
    </reaction>
</comment>
<reference evidence="22" key="1">
    <citation type="journal article" date="2014" name="Int. J. Syst. Evol. Microbiol.">
        <title>Complete genome sequence of Corynebacterium casei LMG S-19264T (=DSM 44701T), isolated from a smear-ripened cheese.</title>
        <authorList>
            <consortium name="US DOE Joint Genome Institute (JGI-PGF)"/>
            <person name="Walter F."/>
            <person name="Albersmeier A."/>
            <person name="Kalinowski J."/>
            <person name="Ruckert C."/>
        </authorList>
    </citation>
    <scope>NUCLEOTIDE SEQUENCE</scope>
    <source>
        <strain evidence="22">CGMCC 4.3508</strain>
    </source>
</reference>
<comment type="pathway">
    <text evidence="4">Lipid metabolism; butanoate metabolism.</text>
</comment>
<keyword evidence="14" id="KW-0456">Lyase</keyword>
<evidence type="ECO:0000256" key="17">
    <source>
        <dbReference type="ARBA" id="ARBA00023717"/>
    </source>
</evidence>
<keyword evidence="8" id="KW-0442">Lipid degradation</keyword>
<dbReference type="Pfam" id="PF00378">
    <property type="entry name" value="ECH_1"/>
    <property type="match status" value="1"/>
</dbReference>
<comment type="similarity">
    <text evidence="19">Belongs to the enoyl-CoA hydratase/isomerase family.</text>
</comment>
<evidence type="ECO:0000256" key="18">
    <source>
        <dbReference type="ARBA" id="ARBA00049556"/>
    </source>
</evidence>
<dbReference type="InterPro" id="IPR008927">
    <property type="entry name" value="6-PGluconate_DH-like_C_sf"/>
</dbReference>
<dbReference type="PANTHER" id="PTHR23309">
    <property type="entry name" value="3-HYDROXYACYL-COA DEHYROGENASE"/>
    <property type="match status" value="1"/>
</dbReference>
<comment type="subcellular location">
    <subcellularLocation>
        <location evidence="2">Peroxisome</location>
    </subcellularLocation>
</comment>
<dbReference type="InterPro" id="IPR018376">
    <property type="entry name" value="Enoyl-CoA_hyd/isom_CS"/>
</dbReference>
<dbReference type="Proteomes" id="UP000638263">
    <property type="component" value="Unassembled WGS sequence"/>
</dbReference>
<dbReference type="Pfam" id="PF02737">
    <property type="entry name" value="3HCDH_N"/>
    <property type="match status" value="1"/>
</dbReference>
<dbReference type="PANTHER" id="PTHR23309:SF51">
    <property type="entry name" value="3-HYDROXYACYL-COA DEHYDROGENASE-RELATED"/>
    <property type="match status" value="1"/>
</dbReference>
<dbReference type="GO" id="GO:0070403">
    <property type="term" value="F:NAD+ binding"/>
    <property type="evidence" value="ECO:0007669"/>
    <property type="project" value="InterPro"/>
</dbReference>
<comment type="caution">
    <text evidence="22">The sequence shown here is derived from an EMBL/GenBank/DDBJ whole genome shotgun (WGS) entry which is preliminary data.</text>
</comment>
<comment type="catalytic activity">
    <reaction evidence="18">
        <text>a (3S)-3-hydroxyacyl-CoA + NAD(+) = a 3-oxoacyl-CoA + NADH + H(+)</text>
        <dbReference type="Rhea" id="RHEA:22432"/>
        <dbReference type="ChEBI" id="CHEBI:15378"/>
        <dbReference type="ChEBI" id="CHEBI:57318"/>
        <dbReference type="ChEBI" id="CHEBI:57540"/>
        <dbReference type="ChEBI" id="CHEBI:57945"/>
        <dbReference type="ChEBI" id="CHEBI:90726"/>
        <dbReference type="EC" id="1.1.1.35"/>
    </reaction>
</comment>
<evidence type="ECO:0000313" key="23">
    <source>
        <dbReference type="Proteomes" id="UP000638263"/>
    </source>
</evidence>
<dbReference type="InterPro" id="IPR001753">
    <property type="entry name" value="Enoyl-CoA_hydra/iso"/>
</dbReference>
<name>A0A917RMP6_9NOCA</name>
<organism evidence="22 23">
    <name type="scientific">Nocardia jinanensis</name>
    <dbReference type="NCBI Taxonomy" id="382504"/>
    <lineage>
        <taxon>Bacteria</taxon>
        <taxon>Bacillati</taxon>
        <taxon>Actinomycetota</taxon>
        <taxon>Actinomycetes</taxon>
        <taxon>Mycobacteriales</taxon>
        <taxon>Nocardiaceae</taxon>
        <taxon>Nocardia</taxon>
    </lineage>
</organism>
<dbReference type="SUPFAM" id="SSF51735">
    <property type="entry name" value="NAD(P)-binding Rossmann-fold domains"/>
    <property type="match status" value="1"/>
</dbReference>
<dbReference type="InterPro" id="IPR029045">
    <property type="entry name" value="ClpP/crotonase-like_dom_sf"/>
</dbReference>
<keyword evidence="12" id="KW-0576">Peroxisome</keyword>
<keyword evidence="23" id="KW-1185">Reference proteome</keyword>
<dbReference type="InterPro" id="IPR036291">
    <property type="entry name" value="NAD(P)-bd_dom_sf"/>
</dbReference>
<gene>
    <name evidence="22" type="ORF">GCM10011588_30670</name>
</gene>
<dbReference type="Gene3D" id="1.10.1040.50">
    <property type="match status" value="1"/>
</dbReference>
<evidence type="ECO:0000256" key="10">
    <source>
        <dbReference type="ARBA" id="ARBA00023027"/>
    </source>
</evidence>
<dbReference type="CDD" id="cd06558">
    <property type="entry name" value="crotonase-like"/>
    <property type="match status" value="1"/>
</dbReference>